<reference evidence="10 11" key="1">
    <citation type="submission" date="2024-07" db="EMBL/GenBank/DDBJ databases">
        <title>Chromosome-level genome assembly of the water stick insect Ranatra chinensis (Heteroptera: Nepidae).</title>
        <authorList>
            <person name="Liu X."/>
        </authorList>
    </citation>
    <scope>NUCLEOTIDE SEQUENCE [LARGE SCALE GENOMIC DNA]</scope>
    <source>
        <strain evidence="10">Cailab_2021Rc</strain>
        <tissue evidence="10">Muscle</tissue>
    </source>
</reference>
<evidence type="ECO:0000256" key="9">
    <source>
        <dbReference type="RuleBase" id="RU364016"/>
    </source>
</evidence>
<evidence type="ECO:0000313" key="10">
    <source>
        <dbReference type="EMBL" id="KAL1139748.1"/>
    </source>
</evidence>
<dbReference type="PANTHER" id="PTHR12369:SF11">
    <property type="entry name" value="HEXOSYLTRANSFERASE"/>
    <property type="match status" value="1"/>
</dbReference>
<dbReference type="EC" id="2.4.1.-" evidence="9"/>
<dbReference type="Proteomes" id="UP001558652">
    <property type="component" value="Unassembled WGS sequence"/>
</dbReference>
<protein>
    <recommendedName>
        <fullName evidence="9">Hexosyltransferase</fullName>
        <ecNumber evidence="9">2.4.1.-</ecNumber>
    </recommendedName>
</protein>
<evidence type="ECO:0000256" key="2">
    <source>
        <dbReference type="ARBA" id="ARBA00009239"/>
    </source>
</evidence>
<keyword evidence="5 9" id="KW-0735">Signal-anchor</keyword>
<comment type="similarity">
    <text evidence="2 9">Belongs to the chondroitin N-acetylgalactosaminyltransferase family.</text>
</comment>
<evidence type="ECO:0000256" key="3">
    <source>
        <dbReference type="ARBA" id="ARBA00022679"/>
    </source>
</evidence>
<keyword evidence="4" id="KW-0812">Transmembrane</keyword>
<accession>A0ABD0ZG55</accession>
<evidence type="ECO:0000256" key="6">
    <source>
        <dbReference type="ARBA" id="ARBA00022989"/>
    </source>
</evidence>
<dbReference type="GO" id="GO:0032580">
    <property type="term" value="C:Golgi cisterna membrane"/>
    <property type="evidence" value="ECO:0007669"/>
    <property type="project" value="UniProtKB-SubCell"/>
</dbReference>
<keyword evidence="11" id="KW-1185">Reference proteome</keyword>
<keyword evidence="8" id="KW-0472">Membrane</keyword>
<evidence type="ECO:0000256" key="4">
    <source>
        <dbReference type="ARBA" id="ARBA00022692"/>
    </source>
</evidence>
<evidence type="ECO:0000256" key="7">
    <source>
        <dbReference type="ARBA" id="ARBA00023034"/>
    </source>
</evidence>
<proteinExistence type="inferred from homology"/>
<sequence length="533" mass="62162">MQTILYHNSSGKDAFTGNLKQKEVHRAITLHPVKQYKHLYRIHNYMQMLRVQELQQESLNLHRDILSMSKLLNIPLTNFIILFIFLGKLPGLKKYNVKNIKEIQSWEFIQRALYSASDFNPKRRLEAPLREGLEDVIREVMDLINMYSKQRGRVIDFKEILYGYYQYNALYGANYILDMLLVYKKYRGRKMTVPVRRHAYLQQQFTVISTSDEQVEYPTENNLNGFKEPFENGLIKIGQSQLSALSQGTTSGFEESQKIDKKVINFILPLAGRFESFRRFATVFEDECLRRNEKVTLTVVMFLNDEDKSDHGSMELVRDLQERYRYTRISVVPVFDNFARAKALQVGASHVEDPDDLLFFIDVDVIFRSNVLYRIRSQTVRGKQVYFPIVFSEFDPQIVYNKSTSPNHFLINNNAGFWRQYGFGIASVYKSDLIKVGGFNTSIKGWGKEDVDLFDKFIASAHNLTIFRSVDRDLVHVFHVVECDSQLEESQLRMCKGTRADTYGGVQQLAEYIGRTRFKASKIINSIEKQTNR</sequence>
<organism evidence="10 11">
    <name type="scientific">Ranatra chinensis</name>
    <dbReference type="NCBI Taxonomy" id="642074"/>
    <lineage>
        <taxon>Eukaryota</taxon>
        <taxon>Metazoa</taxon>
        <taxon>Ecdysozoa</taxon>
        <taxon>Arthropoda</taxon>
        <taxon>Hexapoda</taxon>
        <taxon>Insecta</taxon>
        <taxon>Pterygota</taxon>
        <taxon>Neoptera</taxon>
        <taxon>Paraneoptera</taxon>
        <taxon>Hemiptera</taxon>
        <taxon>Heteroptera</taxon>
        <taxon>Panheteroptera</taxon>
        <taxon>Nepomorpha</taxon>
        <taxon>Nepidae</taxon>
        <taxon>Ranatrinae</taxon>
        <taxon>Ranatra</taxon>
    </lineage>
</organism>
<evidence type="ECO:0000256" key="8">
    <source>
        <dbReference type="ARBA" id="ARBA00023136"/>
    </source>
</evidence>
<dbReference type="Pfam" id="PF05679">
    <property type="entry name" value="CHGN"/>
    <property type="match status" value="1"/>
</dbReference>
<dbReference type="InterPro" id="IPR029044">
    <property type="entry name" value="Nucleotide-diphossugar_trans"/>
</dbReference>
<evidence type="ECO:0000256" key="5">
    <source>
        <dbReference type="ARBA" id="ARBA00022968"/>
    </source>
</evidence>
<dbReference type="EMBL" id="JBFDAA010000002">
    <property type="protein sequence ID" value="KAL1139748.1"/>
    <property type="molecule type" value="Genomic_DNA"/>
</dbReference>
<keyword evidence="3 9" id="KW-0808">Transferase</keyword>
<dbReference type="InterPro" id="IPR008428">
    <property type="entry name" value="Chond_GalNAc"/>
</dbReference>
<keyword evidence="6" id="KW-1133">Transmembrane helix</keyword>
<evidence type="ECO:0000256" key="1">
    <source>
        <dbReference type="ARBA" id="ARBA00004447"/>
    </source>
</evidence>
<evidence type="ECO:0000313" key="11">
    <source>
        <dbReference type="Proteomes" id="UP001558652"/>
    </source>
</evidence>
<dbReference type="GO" id="GO:0016740">
    <property type="term" value="F:transferase activity"/>
    <property type="evidence" value="ECO:0007669"/>
    <property type="project" value="UniProtKB-KW"/>
</dbReference>
<dbReference type="PANTHER" id="PTHR12369">
    <property type="entry name" value="CHONDROITIN SYNTHASE"/>
    <property type="match status" value="1"/>
</dbReference>
<keyword evidence="7 9" id="KW-0333">Golgi apparatus</keyword>
<dbReference type="InterPro" id="IPR051227">
    <property type="entry name" value="CS_glycosyltransferase"/>
</dbReference>
<gene>
    <name evidence="10" type="ORF">AAG570_006725</name>
</gene>
<comment type="caution">
    <text evidence="10">The sequence shown here is derived from an EMBL/GenBank/DDBJ whole genome shotgun (WGS) entry which is preliminary data.</text>
</comment>
<comment type="subcellular location">
    <subcellularLocation>
        <location evidence="1 9">Golgi apparatus</location>
        <location evidence="1 9">Golgi stack membrane</location>
        <topology evidence="1 9">Single-pass type II membrane protein</topology>
    </subcellularLocation>
</comment>
<dbReference type="Gene3D" id="3.90.550.10">
    <property type="entry name" value="Spore Coat Polysaccharide Biosynthesis Protein SpsA, Chain A"/>
    <property type="match status" value="1"/>
</dbReference>
<dbReference type="SUPFAM" id="SSF53448">
    <property type="entry name" value="Nucleotide-diphospho-sugar transferases"/>
    <property type="match status" value="1"/>
</dbReference>
<dbReference type="AlphaFoldDB" id="A0ABD0ZG55"/>
<name>A0ABD0ZG55_9HEMI</name>